<sequence length="94" mass="10805">MSSNTNTKLAPPQQDLKDDSSEWESPDENEKDKAPSKRSPPPLYQENQRVELLTSRGWDANWVITRVHRDNNTYDVRHLVDGSIKNGVRESSLK</sequence>
<dbReference type="EMBL" id="ML992669">
    <property type="protein sequence ID" value="KAF2213855.1"/>
    <property type="molecule type" value="Genomic_DNA"/>
</dbReference>
<reference evidence="2" key="1">
    <citation type="journal article" date="2020" name="Stud. Mycol.">
        <title>101 Dothideomycetes genomes: a test case for predicting lifestyles and emergence of pathogens.</title>
        <authorList>
            <person name="Haridas S."/>
            <person name="Albert R."/>
            <person name="Binder M."/>
            <person name="Bloem J."/>
            <person name="Labutti K."/>
            <person name="Salamov A."/>
            <person name="Andreopoulos B."/>
            <person name="Baker S."/>
            <person name="Barry K."/>
            <person name="Bills G."/>
            <person name="Bluhm B."/>
            <person name="Cannon C."/>
            <person name="Castanera R."/>
            <person name="Culley D."/>
            <person name="Daum C."/>
            <person name="Ezra D."/>
            <person name="Gonzalez J."/>
            <person name="Henrissat B."/>
            <person name="Kuo A."/>
            <person name="Liang C."/>
            <person name="Lipzen A."/>
            <person name="Lutzoni F."/>
            <person name="Magnuson J."/>
            <person name="Mondo S."/>
            <person name="Nolan M."/>
            <person name="Ohm R."/>
            <person name="Pangilinan J."/>
            <person name="Park H.-J."/>
            <person name="Ramirez L."/>
            <person name="Alfaro M."/>
            <person name="Sun H."/>
            <person name="Tritt A."/>
            <person name="Yoshinaga Y."/>
            <person name="Zwiers L.-H."/>
            <person name="Turgeon B."/>
            <person name="Goodwin S."/>
            <person name="Spatafora J."/>
            <person name="Crous P."/>
            <person name="Grigoriev I."/>
        </authorList>
    </citation>
    <scope>NUCLEOTIDE SEQUENCE</scope>
    <source>
        <strain evidence="2">SCOH1-5</strain>
    </source>
</reference>
<evidence type="ECO:0000256" key="1">
    <source>
        <dbReference type="SAM" id="MobiDB-lite"/>
    </source>
</evidence>
<dbReference type="Proteomes" id="UP000799539">
    <property type="component" value="Unassembled WGS sequence"/>
</dbReference>
<protein>
    <submittedName>
        <fullName evidence="2">Uncharacterized protein</fullName>
    </submittedName>
</protein>
<evidence type="ECO:0000313" key="3">
    <source>
        <dbReference type="Proteomes" id="UP000799539"/>
    </source>
</evidence>
<proteinExistence type="predicted"/>
<dbReference type="AlphaFoldDB" id="A0A6A6FK94"/>
<feature type="region of interest" description="Disordered" evidence="1">
    <location>
        <begin position="1"/>
        <end position="48"/>
    </location>
</feature>
<organism evidence="2 3">
    <name type="scientific">Cercospora zeae-maydis SCOH1-5</name>
    <dbReference type="NCBI Taxonomy" id="717836"/>
    <lineage>
        <taxon>Eukaryota</taxon>
        <taxon>Fungi</taxon>
        <taxon>Dikarya</taxon>
        <taxon>Ascomycota</taxon>
        <taxon>Pezizomycotina</taxon>
        <taxon>Dothideomycetes</taxon>
        <taxon>Dothideomycetidae</taxon>
        <taxon>Mycosphaerellales</taxon>
        <taxon>Mycosphaerellaceae</taxon>
        <taxon>Cercospora</taxon>
    </lineage>
</organism>
<evidence type="ECO:0000313" key="2">
    <source>
        <dbReference type="EMBL" id="KAF2213855.1"/>
    </source>
</evidence>
<accession>A0A6A6FK94</accession>
<gene>
    <name evidence="2" type="ORF">CERZMDRAFT_95885</name>
</gene>
<name>A0A6A6FK94_9PEZI</name>
<dbReference type="OrthoDB" id="3628432at2759"/>
<keyword evidence="3" id="KW-1185">Reference proteome</keyword>